<keyword evidence="1" id="KW-0472">Membrane</keyword>
<dbReference type="RefSeq" id="WP_104736843.1">
    <property type="nucleotide sequence ID" value="NZ_BMHR01000018.1"/>
</dbReference>
<evidence type="ECO:0000313" key="2">
    <source>
        <dbReference type="EMBL" id="POB05514.1"/>
    </source>
</evidence>
<dbReference type="EMBL" id="PPSK01000002">
    <property type="protein sequence ID" value="POB05514.1"/>
    <property type="molecule type" value="Genomic_DNA"/>
</dbReference>
<keyword evidence="3" id="KW-1185">Reference proteome</keyword>
<dbReference type="InterPro" id="IPR021362">
    <property type="entry name" value="DUF2834"/>
</dbReference>
<keyword evidence="1" id="KW-1133">Transmembrane helix</keyword>
<evidence type="ECO:0000256" key="1">
    <source>
        <dbReference type="SAM" id="Phobius"/>
    </source>
</evidence>
<evidence type="ECO:0008006" key="4">
    <source>
        <dbReference type="Google" id="ProtNLM"/>
    </source>
</evidence>
<dbReference type="Pfam" id="PF11196">
    <property type="entry name" value="DUF2834"/>
    <property type="match status" value="1"/>
</dbReference>
<feature type="transmembrane region" description="Helical" evidence="1">
    <location>
        <begin position="42"/>
        <end position="64"/>
    </location>
</feature>
<name>A0A2P4EYG1_9GAMM</name>
<comment type="caution">
    <text evidence="2">The sequence shown here is derived from an EMBL/GenBank/DDBJ whole genome shotgun (WGS) entry which is preliminary data.</text>
</comment>
<dbReference type="OrthoDB" id="2619901at2"/>
<feature type="transmembrane region" description="Helical" evidence="1">
    <location>
        <begin position="76"/>
        <end position="96"/>
    </location>
</feature>
<organism evidence="2 3">
    <name type="scientific">Halopseudomonas oceani</name>
    <dbReference type="NCBI Taxonomy" id="1708783"/>
    <lineage>
        <taxon>Bacteria</taxon>
        <taxon>Pseudomonadati</taxon>
        <taxon>Pseudomonadota</taxon>
        <taxon>Gammaproteobacteria</taxon>
        <taxon>Pseudomonadales</taxon>
        <taxon>Pseudomonadaceae</taxon>
        <taxon>Halopseudomonas</taxon>
    </lineage>
</organism>
<dbReference type="Proteomes" id="UP000243451">
    <property type="component" value="Unassembled WGS sequence"/>
</dbReference>
<proteinExistence type="predicted"/>
<sequence>MIRFYLVLAFLGFLLPYGAFTPWLLANGLDVVLLVSDALANPISVFAWLDVLVSAVALMGFIAVDGHRYQVRFRYLAVLGTLSIGVSFGLPLYLYLKERQAAQVNS</sequence>
<dbReference type="AlphaFoldDB" id="A0A2P4EYG1"/>
<gene>
    <name evidence="2" type="ORF">C1949_02145</name>
</gene>
<keyword evidence="1" id="KW-0812">Transmembrane</keyword>
<protein>
    <recommendedName>
        <fullName evidence="4">DUF2834 domain-containing protein</fullName>
    </recommendedName>
</protein>
<accession>A0A2P4EYG1</accession>
<evidence type="ECO:0000313" key="3">
    <source>
        <dbReference type="Proteomes" id="UP000243451"/>
    </source>
</evidence>
<reference evidence="2 3" key="1">
    <citation type="submission" date="2018-01" db="EMBL/GenBank/DDBJ databases">
        <title>Draft genome of the type strain Pseudomonas oceani DSM 100277 isolated from the deep water in Okinawa trough, northwestern Pacific Ocean.</title>
        <authorList>
            <person name="Gomila M."/>
            <person name="Mulet M."/>
            <person name="Garcia-Valdes E."/>
            <person name="Lalucat J."/>
        </authorList>
    </citation>
    <scope>NUCLEOTIDE SEQUENCE [LARGE SCALE GENOMIC DNA]</scope>
    <source>
        <strain evidence="2 3">DSM 100277</strain>
    </source>
</reference>